<dbReference type="RefSeq" id="WP_171540546.1">
    <property type="nucleotide sequence ID" value="NZ_JABERL010000025.1"/>
</dbReference>
<dbReference type="InterPro" id="IPR025745">
    <property type="entry name" value="Mrr-like_N_dom"/>
</dbReference>
<proteinExistence type="predicted"/>
<comment type="caution">
    <text evidence="3">The sequence shown here is derived from an EMBL/GenBank/DDBJ whole genome shotgun (WGS) entry which is preliminary data.</text>
</comment>
<dbReference type="PANTHER" id="PTHR30015">
    <property type="entry name" value="MRR RESTRICTION SYSTEM PROTEIN"/>
    <property type="match status" value="1"/>
</dbReference>
<keyword evidence="3" id="KW-0378">Hydrolase</keyword>
<keyword evidence="3" id="KW-0540">Nuclease</keyword>
<dbReference type="Gene3D" id="3.40.1350.10">
    <property type="match status" value="1"/>
</dbReference>
<dbReference type="PANTHER" id="PTHR30015:SF7">
    <property type="entry name" value="TYPE IV METHYL-DIRECTED RESTRICTION ENZYME ECOKMRR"/>
    <property type="match status" value="1"/>
</dbReference>
<organism evidence="3 4">
    <name type="scientific">Acinetobacter terrae</name>
    <dbReference type="NCBI Taxonomy" id="2731247"/>
    <lineage>
        <taxon>Bacteria</taxon>
        <taxon>Pseudomonadati</taxon>
        <taxon>Pseudomonadota</taxon>
        <taxon>Gammaproteobacteria</taxon>
        <taxon>Moraxellales</taxon>
        <taxon>Moraxellaceae</taxon>
        <taxon>Acinetobacter</taxon>
        <taxon>Acinetobacter Taxon 24</taxon>
    </lineage>
</organism>
<dbReference type="AlphaFoldDB" id="A0A7Y2RFW8"/>
<sequence>MALPTYDQLMLPLMKLLSEQKQGMKLSDAARVLSERSGLSSEELSLRLSSGTKTVFYDRVGWAKTYLVKAGLISQPKRGFCELSEIGRRLDLSKLTSITIEYLMQYESFSNYKLGISKENQKIQYKVDKEISHIHKLEETRTPDEIITETTELLKSNLKSDLLQMVKDKSPAFFERLVVDLLVAMGYGGSHQDAAQAIGKTNDGGIDGVISEDRLGLDKIYIQAKRWENTVGRPDIQQFKGALADQVAKKGVFITTSNFSKEAIESAKKSGIVLIDGDKLTSLMIEFGLGVQVERSFHIYKIDQDRFDEDNY</sequence>
<dbReference type="Pfam" id="PF04471">
    <property type="entry name" value="Mrr_cat"/>
    <property type="match status" value="1"/>
</dbReference>
<reference evidence="3 4" key="1">
    <citation type="submission" date="2020-04" db="EMBL/GenBank/DDBJ databases">
        <title>Acinetobacter Taxon 24.</title>
        <authorList>
            <person name="Nemec A."/>
            <person name="Radolfova-Krizova L."/>
            <person name="Higgins P.G."/>
            <person name="Spanelova P."/>
        </authorList>
    </citation>
    <scope>NUCLEOTIDE SEQUENCE [LARGE SCALE GENOMIC DNA]</scope>
    <source>
        <strain evidence="3 4">ANC 5380</strain>
    </source>
</reference>
<dbReference type="GO" id="GO:0003677">
    <property type="term" value="F:DNA binding"/>
    <property type="evidence" value="ECO:0007669"/>
    <property type="project" value="InterPro"/>
</dbReference>
<name>A0A7Y2RFW8_9GAMM</name>
<gene>
    <name evidence="3" type="ORF">HLH17_10290</name>
</gene>
<evidence type="ECO:0000259" key="2">
    <source>
        <dbReference type="Pfam" id="PF14338"/>
    </source>
</evidence>
<dbReference type="Proteomes" id="UP000569202">
    <property type="component" value="Unassembled WGS sequence"/>
</dbReference>
<evidence type="ECO:0000313" key="4">
    <source>
        <dbReference type="Proteomes" id="UP000569202"/>
    </source>
</evidence>
<dbReference type="Pfam" id="PF14338">
    <property type="entry name" value="Mrr_N"/>
    <property type="match status" value="1"/>
</dbReference>
<feature type="domain" description="Restriction endonuclease type IV Mrr" evidence="1">
    <location>
        <begin position="170"/>
        <end position="284"/>
    </location>
</feature>
<feature type="domain" description="Restriction system protein Mrr-like N-terminal" evidence="2">
    <location>
        <begin position="6"/>
        <end position="90"/>
    </location>
</feature>
<keyword evidence="3" id="KW-0255">Endonuclease</keyword>
<dbReference type="InterPro" id="IPR052906">
    <property type="entry name" value="Type_IV_Methyl-Rstrct_Enzyme"/>
</dbReference>
<dbReference type="InterPro" id="IPR011856">
    <property type="entry name" value="tRNA_endonuc-like_dom_sf"/>
</dbReference>
<evidence type="ECO:0000313" key="3">
    <source>
        <dbReference type="EMBL" id="NNH78045.1"/>
    </source>
</evidence>
<dbReference type="GO" id="GO:0015666">
    <property type="term" value="F:restriction endodeoxyribonuclease activity"/>
    <property type="evidence" value="ECO:0007669"/>
    <property type="project" value="TreeGrafter"/>
</dbReference>
<dbReference type="GO" id="GO:0009307">
    <property type="term" value="P:DNA restriction-modification system"/>
    <property type="evidence" value="ECO:0007669"/>
    <property type="project" value="InterPro"/>
</dbReference>
<evidence type="ECO:0000259" key="1">
    <source>
        <dbReference type="Pfam" id="PF04471"/>
    </source>
</evidence>
<dbReference type="SUPFAM" id="SSF52980">
    <property type="entry name" value="Restriction endonuclease-like"/>
    <property type="match status" value="1"/>
</dbReference>
<dbReference type="EMBL" id="JABERL010000025">
    <property type="protein sequence ID" value="NNH78045.1"/>
    <property type="molecule type" value="Genomic_DNA"/>
</dbReference>
<accession>A0A7Y2RFW8</accession>
<protein>
    <submittedName>
        <fullName evidence="3">Restriction endonuclease</fullName>
    </submittedName>
</protein>
<dbReference type="InterPro" id="IPR011335">
    <property type="entry name" value="Restrct_endonuc-II-like"/>
</dbReference>
<dbReference type="InterPro" id="IPR007560">
    <property type="entry name" value="Restrct_endonuc_IV_Mrr"/>
</dbReference>